<keyword evidence="11 15" id="KW-1133">Transmembrane helix</keyword>
<keyword evidence="6" id="KW-1003">Cell membrane</keyword>
<evidence type="ECO:0000256" key="10">
    <source>
        <dbReference type="ARBA" id="ARBA00022914"/>
    </source>
</evidence>
<comment type="similarity">
    <text evidence="2">Belongs to the MerT family.</text>
</comment>
<proteinExistence type="inferred from homology"/>
<sequence>MFSAELGKSSTTEPLPAPSTRLLAGTGAVVGIGALVASSCCVLPIALAGLGATGAVFSGLAFLADIRPLLIAGAAGMLALGWAFFFWRRRRPSCDGDTCAKPGTSRRTIGLLGFGSLVVGLALVWSPYIEPALLKLTR</sequence>
<evidence type="ECO:0000256" key="9">
    <source>
        <dbReference type="ARBA" id="ARBA00022723"/>
    </source>
</evidence>
<evidence type="ECO:0000313" key="17">
    <source>
        <dbReference type="Proteomes" id="UP001596053"/>
    </source>
</evidence>
<dbReference type="RefSeq" id="WP_054211124.1">
    <property type="nucleotide sequence ID" value="NZ_JBHSLW010000054.1"/>
</dbReference>
<feature type="transmembrane region" description="Helical" evidence="15">
    <location>
        <begin position="108"/>
        <end position="128"/>
    </location>
</feature>
<evidence type="ECO:0000256" key="6">
    <source>
        <dbReference type="ARBA" id="ARBA00022475"/>
    </source>
</evidence>
<evidence type="ECO:0000313" key="16">
    <source>
        <dbReference type="EMBL" id="MFC5422946.1"/>
    </source>
</evidence>
<evidence type="ECO:0000256" key="7">
    <source>
        <dbReference type="ARBA" id="ARBA00022519"/>
    </source>
</evidence>
<keyword evidence="8 15" id="KW-0812">Transmembrane</keyword>
<comment type="subcellular location">
    <subcellularLocation>
        <location evidence="1">Cell inner membrane</location>
        <topology evidence="1">Multi-pass membrane protein</topology>
    </subcellularLocation>
</comment>
<evidence type="ECO:0000256" key="11">
    <source>
        <dbReference type="ARBA" id="ARBA00022989"/>
    </source>
</evidence>
<dbReference type="EMBL" id="JBHSLW010000054">
    <property type="protein sequence ID" value="MFC5422946.1"/>
    <property type="molecule type" value="Genomic_DNA"/>
</dbReference>
<dbReference type="InterPro" id="IPR003457">
    <property type="entry name" value="Transprt_MerT"/>
</dbReference>
<comment type="function">
    <text evidence="14">Involved in mercury resistance. Probably transfers a mercuric ion from the periplasmic Hg(2+)-binding protein MerP to the cytoplasmic mercuric reductase MerA.</text>
</comment>
<gene>
    <name evidence="16" type="ORF">ACFPOB_25680</name>
</gene>
<evidence type="ECO:0000256" key="4">
    <source>
        <dbReference type="ARBA" id="ARBA00022448"/>
    </source>
</evidence>
<keyword evidence="17" id="KW-1185">Reference proteome</keyword>
<protein>
    <recommendedName>
        <fullName evidence="3">Mercuric transport protein MerT</fullName>
    </recommendedName>
    <alternativeName>
        <fullName evidence="13">Mercury ion transport protein</fullName>
    </alternativeName>
</protein>
<name>A0ABW0J0K6_9HYPH</name>
<keyword evidence="12 15" id="KW-0472">Membrane</keyword>
<feature type="transmembrane region" description="Helical" evidence="15">
    <location>
        <begin position="69"/>
        <end position="87"/>
    </location>
</feature>
<keyword evidence="5" id="KW-0475">Mercuric resistance</keyword>
<evidence type="ECO:0000256" key="5">
    <source>
        <dbReference type="ARBA" id="ARBA00022466"/>
    </source>
</evidence>
<evidence type="ECO:0000256" key="12">
    <source>
        <dbReference type="ARBA" id="ARBA00023136"/>
    </source>
</evidence>
<evidence type="ECO:0000256" key="15">
    <source>
        <dbReference type="SAM" id="Phobius"/>
    </source>
</evidence>
<evidence type="ECO:0000256" key="3">
    <source>
        <dbReference type="ARBA" id="ARBA00017053"/>
    </source>
</evidence>
<feature type="transmembrane region" description="Helical" evidence="15">
    <location>
        <begin position="45"/>
        <end position="63"/>
    </location>
</feature>
<organism evidence="16 17">
    <name type="scientific">Bosea eneae</name>
    <dbReference type="NCBI Taxonomy" id="151454"/>
    <lineage>
        <taxon>Bacteria</taxon>
        <taxon>Pseudomonadati</taxon>
        <taxon>Pseudomonadota</taxon>
        <taxon>Alphaproteobacteria</taxon>
        <taxon>Hyphomicrobiales</taxon>
        <taxon>Boseaceae</taxon>
        <taxon>Bosea</taxon>
    </lineage>
</organism>
<evidence type="ECO:0000256" key="2">
    <source>
        <dbReference type="ARBA" id="ARBA00008224"/>
    </source>
</evidence>
<feature type="transmembrane region" description="Helical" evidence="15">
    <location>
        <begin position="20"/>
        <end position="38"/>
    </location>
</feature>
<evidence type="ECO:0000256" key="8">
    <source>
        <dbReference type="ARBA" id="ARBA00022692"/>
    </source>
</evidence>
<dbReference type="Pfam" id="PF02411">
    <property type="entry name" value="MerT"/>
    <property type="match status" value="1"/>
</dbReference>
<keyword evidence="10" id="KW-0476">Mercury</keyword>
<keyword evidence="7" id="KW-0997">Cell inner membrane</keyword>
<accession>A0ABW0J0K6</accession>
<evidence type="ECO:0000256" key="13">
    <source>
        <dbReference type="ARBA" id="ARBA00030934"/>
    </source>
</evidence>
<dbReference type="Proteomes" id="UP001596053">
    <property type="component" value="Unassembled WGS sequence"/>
</dbReference>
<keyword evidence="9" id="KW-0479">Metal-binding</keyword>
<reference evidence="17" key="1">
    <citation type="journal article" date="2019" name="Int. J. Syst. Evol. Microbiol.">
        <title>The Global Catalogue of Microorganisms (GCM) 10K type strain sequencing project: providing services to taxonomists for standard genome sequencing and annotation.</title>
        <authorList>
            <consortium name="The Broad Institute Genomics Platform"/>
            <consortium name="The Broad Institute Genome Sequencing Center for Infectious Disease"/>
            <person name="Wu L."/>
            <person name="Ma J."/>
        </authorList>
    </citation>
    <scope>NUCLEOTIDE SEQUENCE [LARGE SCALE GENOMIC DNA]</scope>
    <source>
        <strain evidence="17">NCAIM B.01391</strain>
    </source>
</reference>
<keyword evidence="4" id="KW-0813">Transport</keyword>
<comment type="caution">
    <text evidence="16">The sequence shown here is derived from an EMBL/GenBank/DDBJ whole genome shotgun (WGS) entry which is preliminary data.</text>
</comment>
<evidence type="ECO:0000256" key="14">
    <source>
        <dbReference type="ARBA" id="ARBA00045720"/>
    </source>
</evidence>
<evidence type="ECO:0000256" key="1">
    <source>
        <dbReference type="ARBA" id="ARBA00004429"/>
    </source>
</evidence>